<dbReference type="PANTHER" id="PTHR46216:SF2">
    <property type="entry name" value="G PROTEIN-COUPLED RECEPTOR 37-LIKE 1B"/>
    <property type="match status" value="1"/>
</dbReference>
<evidence type="ECO:0000256" key="12">
    <source>
        <dbReference type="ARBA" id="ARBA00023180"/>
    </source>
</evidence>
<feature type="compositionally biased region" description="Basic and acidic residues" evidence="15">
    <location>
        <begin position="117"/>
        <end position="127"/>
    </location>
</feature>
<dbReference type="FunFam" id="1.20.1070.10:FF:000059">
    <property type="entry name" value="G protein-coupled receptor 37"/>
    <property type="match status" value="1"/>
</dbReference>
<evidence type="ECO:0000256" key="6">
    <source>
        <dbReference type="ARBA" id="ARBA00022843"/>
    </source>
</evidence>
<keyword evidence="10" id="KW-1015">Disulfide bond</keyword>
<keyword evidence="5 17" id="KW-0732">Signal</keyword>
<keyword evidence="12" id="KW-0325">Glycoprotein</keyword>
<feature type="compositionally biased region" description="Basic and acidic residues" evidence="15">
    <location>
        <begin position="379"/>
        <end position="388"/>
    </location>
</feature>
<evidence type="ECO:0000256" key="3">
    <source>
        <dbReference type="ARBA" id="ARBA00022475"/>
    </source>
</evidence>
<dbReference type="STRING" id="8078.ENSFHEP00000033955"/>
<dbReference type="InterPro" id="IPR003909">
    <property type="entry name" value="GPR37_orph"/>
</dbReference>
<keyword evidence="8" id="KW-0297">G-protein coupled receptor</keyword>
<keyword evidence="9 16" id="KW-0472">Membrane</keyword>
<evidence type="ECO:0000256" key="11">
    <source>
        <dbReference type="ARBA" id="ARBA00023170"/>
    </source>
</evidence>
<keyword evidence="4 16" id="KW-0812">Transmembrane</keyword>
<feature type="region of interest" description="Disordered" evidence="15">
    <location>
        <begin position="48"/>
        <end position="71"/>
    </location>
</feature>
<dbReference type="AlphaFoldDB" id="A0A147AKT3"/>
<dbReference type="GO" id="GO:0043235">
    <property type="term" value="C:receptor complex"/>
    <property type="evidence" value="ECO:0007669"/>
    <property type="project" value="TreeGrafter"/>
</dbReference>
<dbReference type="GO" id="GO:0043410">
    <property type="term" value="P:positive regulation of MAPK cascade"/>
    <property type="evidence" value="ECO:0007669"/>
    <property type="project" value="TreeGrafter"/>
</dbReference>
<evidence type="ECO:0000256" key="9">
    <source>
        <dbReference type="ARBA" id="ARBA00023136"/>
    </source>
</evidence>
<dbReference type="GeneTree" id="ENSGT01150000286942"/>
<feature type="transmembrane region" description="Helical" evidence="16">
    <location>
        <begin position="437"/>
        <end position="461"/>
    </location>
</feature>
<dbReference type="PRINTS" id="PR01421">
    <property type="entry name" value="GPR37ORPHANR"/>
</dbReference>
<evidence type="ECO:0000256" key="14">
    <source>
        <dbReference type="ARBA" id="ARBA00023273"/>
    </source>
</evidence>
<keyword evidence="3" id="KW-1003">Cell membrane</keyword>
<dbReference type="GO" id="GO:0042995">
    <property type="term" value="C:cell projection"/>
    <property type="evidence" value="ECO:0007669"/>
    <property type="project" value="UniProtKB-SubCell"/>
</dbReference>
<evidence type="ECO:0000313" key="21">
    <source>
        <dbReference type="Proteomes" id="UP000265000"/>
    </source>
</evidence>
<dbReference type="GO" id="GO:0007193">
    <property type="term" value="P:adenylate cyclase-inhibiting G protein-coupled receptor signaling pathway"/>
    <property type="evidence" value="ECO:0007669"/>
    <property type="project" value="TreeGrafter"/>
</dbReference>
<comment type="subcellular location">
    <subcellularLocation>
        <location evidence="2">Cell membrane</location>
        <topology evidence="2">Multi-pass membrane protein</topology>
    </subcellularLocation>
    <subcellularLocation>
        <location evidence="1">Cell projection</location>
    </subcellularLocation>
</comment>
<evidence type="ECO:0000256" key="10">
    <source>
        <dbReference type="ARBA" id="ARBA00023157"/>
    </source>
</evidence>
<evidence type="ECO:0000256" key="15">
    <source>
        <dbReference type="SAM" id="MobiDB-lite"/>
    </source>
</evidence>
<keyword evidence="6" id="KW-0832">Ubl conjugation</keyword>
<organism evidence="19">
    <name type="scientific">Fundulus heteroclitus</name>
    <name type="common">Killifish</name>
    <name type="synonym">Mummichog</name>
    <dbReference type="NCBI Taxonomy" id="8078"/>
    <lineage>
        <taxon>Eukaryota</taxon>
        <taxon>Metazoa</taxon>
        <taxon>Chordata</taxon>
        <taxon>Craniata</taxon>
        <taxon>Vertebrata</taxon>
        <taxon>Euteleostomi</taxon>
        <taxon>Actinopterygii</taxon>
        <taxon>Neopterygii</taxon>
        <taxon>Teleostei</taxon>
        <taxon>Neoteleostei</taxon>
        <taxon>Acanthomorphata</taxon>
        <taxon>Ovalentaria</taxon>
        <taxon>Atherinomorphae</taxon>
        <taxon>Cyprinodontiformes</taxon>
        <taxon>Fundulidae</taxon>
        <taxon>Fundulus</taxon>
    </lineage>
</organism>
<dbReference type="GO" id="GO:0008528">
    <property type="term" value="F:G protein-coupled peptide receptor activity"/>
    <property type="evidence" value="ECO:0007669"/>
    <property type="project" value="TreeGrafter"/>
</dbReference>
<evidence type="ECO:0000256" key="1">
    <source>
        <dbReference type="ARBA" id="ARBA00004316"/>
    </source>
</evidence>
<reference evidence="20" key="2">
    <citation type="submission" date="2025-05" db="UniProtKB">
        <authorList>
            <consortium name="Ensembl"/>
        </authorList>
    </citation>
    <scope>IDENTIFICATION</scope>
</reference>
<evidence type="ECO:0000256" key="16">
    <source>
        <dbReference type="SAM" id="Phobius"/>
    </source>
</evidence>
<dbReference type="Proteomes" id="UP000265000">
    <property type="component" value="Unplaced"/>
</dbReference>
<feature type="transmembrane region" description="Helical" evidence="16">
    <location>
        <begin position="341"/>
        <end position="360"/>
    </location>
</feature>
<accession>A0A147AKT3</accession>
<evidence type="ECO:0000256" key="7">
    <source>
        <dbReference type="ARBA" id="ARBA00022989"/>
    </source>
</evidence>
<feature type="transmembrane region" description="Helical" evidence="16">
    <location>
        <begin position="193"/>
        <end position="214"/>
    </location>
</feature>
<name>A0A147AKT3_FUNHE</name>
<dbReference type="GO" id="GO:0005886">
    <property type="term" value="C:plasma membrane"/>
    <property type="evidence" value="ECO:0007669"/>
    <property type="project" value="UniProtKB-SubCell"/>
</dbReference>
<evidence type="ECO:0000259" key="18">
    <source>
        <dbReference type="PROSITE" id="PS50262"/>
    </source>
</evidence>
<evidence type="ECO:0000256" key="5">
    <source>
        <dbReference type="ARBA" id="ARBA00022729"/>
    </source>
</evidence>
<feature type="domain" description="G-protein coupled receptors family 1 profile" evidence="18">
    <location>
        <begin position="173"/>
        <end position="458"/>
    </location>
</feature>
<feature type="chain" id="PRO_5044549139" evidence="17">
    <location>
        <begin position="21"/>
        <end position="520"/>
    </location>
</feature>
<dbReference type="Gene3D" id="1.20.1070.10">
    <property type="entry name" value="Rhodopsin 7-helix transmembrane proteins"/>
    <property type="match status" value="1"/>
</dbReference>
<evidence type="ECO:0000313" key="19">
    <source>
        <dbReference type="EMBL" id="JAR79027.1"/>
    </source>
</evidence>
<feature type="signal peptide" evidence="17">
    <location>
        <begin position="1"/>
        <end position="20"/>
    </location>
</feature>
<feature type="transmembrane region" description="Helical" evidence="16">
    <location>
        <begin position="154"/>
        <end position="181"/>
    </location>
</feature>
<evidence type="ECO:0000256" key="17">
    <source>
        <dbReference type="SAM" id="SignalP"/>
    </source>
</evidence>
<reference evidence="19" key="1">
    <citation type="submission" date="2015-01" db="EMBL/GenBank/DDBJ databases">
        <title>EvidentialGene: Evidence-directed Construction of Complete mRNA Transcriptomes without Genomes.</title>
        <authorList>
            <person name="Gilbert D.G."/>
        </authorList>
    </citation>
    <scope>NUCLEOTIDE SEQUENCE</scope>
</reference>
<feature type="transmembrane region" description="Helical" evidence="16">
    <location>
        <begin position="234"/>
        <end position="255"/>
    </location>
</feature>
<evidence type="ECO:0000313" key="20">
    <source>
        <dbReference type="Ensembl" id="ENSFHEP00000033955.1"/>
    </source>
</evidence>
<dbReference type="Ensembl" id="ENSFHET00000028737.1">
    <property type="protein sequence ID" value="ENSFHEP00000033955.1"/>
    <property type="gene ID" value="ENSFHEG00000021472.1"/>
</dbReference>
<dbReference type="InterPro" id="IPR000276">
    <property type="entry name" value="GPCR_Rhodpsn"/>
</dbReference>
<dbReference type="SUPFAM" id="SSF81321">
    <property type="entry name" value="Family A G protein-coupled receptor-like"/>
    <property type="match status" value="1"/>
</dbReference>
<feature type="region of interest" description="Disordered" evidence="15">
    <location>
        <begin position="371"/>
        <end position="390"/>
    </location>
</feature>
<feature type="region of interest" description="Disordered" evidence="15">
    <location>
        <begin position="114"/>
        <end position="133"/>
    </location>
</feature>
<keyword evidence="14" id="KW-0966">Cell projection</keyword>
<evidence type="ECO:0000256" key="8">
    <source>
        <dbReference type="ARBA" id="ARBA00023040"/>
    </source>
</evidence>
<dbReference type="Pfam" id="PF00001">
    <property type="entry name" value="7tm_1"/>
    <property type="match status" value="1"/>
</dbReference>
<evidence type="ECO:0000256" key="2">
    <source>
        <dbReference type="ARBA" id="ARBA00004651"/>
    </source>
</evidence>
<dbReference type="InterPro" id="IPR017452">
    <property type="entry name" value="GPCR_Rhodpsn_7TM"/>
</dbReference>
<dbReference type="PANTHER" id="PTHR46216">
    <property type="entry name" value="PROSAPOSIN RECEPTOR GPR37 FAMILY MEMBER"/>
    <property type="match status" value="1"/>
</dbReference>
<feature type="transmembrane region" description="Helical" evidence="16">
    <location>
        <begin position="399"/>
        <end position="417"/>
    </location>
</feature>
<keyword evidence="7 16" id="KW-1133">Transmembrane helix</keyword>
<keyword evidence="21" id="KW-1185">Reference proteome</keyword>
<evidence type="ECO:0000256" key="4">
    <source>
        <dbReference type="ARBA" id="ARBA00022692"/>
    </source>
</evidence>
<dbReference type="PRINTS" id="PR00237">
    <property type="entry name" value="GPCRRHODOPSN"/>
</dbReference>
<feature type="transmembrane region" description="Helical" evidence="16">
    <location>
        <begin position="275"/>
        <end position="297"/>
    </location>
</feature>
<proteinExistence type="predicted"/>
<dbReference type="PROSITE" id="PS50262">
    <property type="entry name" value="G_PROTEIN_RECEP_F1_2"/>
    <property type="match status" value="1"/>
</dbReference>
<protein>
    <submittedName>
        <fullName evidence="20">G protein-coupled receptor 37 like 1</fullName>
    </submittedName>
    <submittedName>
        <fullName evidence="19">Prosaposin receptor GPR37L1</fullName>
    </submittedName>
</protein>
<keyword evidence="13" id="KW-0807">Transducer</keyword>
<sequence>MSPSLFFLLCLHLLPQFIHAKSGEQRDKQQSNTHKSPHSVQLEALQSGKQLNTADDVYSPKESPPLPDMMDLDVDRRVRLARGADEDEQQSTFSYSFESEWVTMPQVTEFSNTTKVETNDKDKDKIDLSANTSSPDHDGTRLFNPFYPLVESSYVAYAVLFLAGLVLAVGVVANMAVMCVVWNNYYMRSAWNYLLASVAFWDFLVLVVCLPVVVLNHLSNRRVLGDITCRMVPYMEVVSLGITSFTLCALGIDRFHAATSSPEPKARRVEHCRSVLLKMLLVWLAALLLSSPEIFLWQLSQAVSPSSGRMVDSCTITPSSPLSLYLPDSLHSLLLRYHQGRMWWCFGCYFCLPVLFTVLCQMATRNVNSDSSSAQKKRSHDERSDSQKRQQHQAVERQLNCTLLALAVVYGVCALPEHVCNITLAYTHLTISEVTAAILALLHHFLLFLKCAVTPVLLLCLCKALGQAFMDCCCCCCQECQPTTAQGSPGSAQAKLKAANETSIFFDKAKDTTAILSISS</sequence>
<dbReference type="EMBL" id="GCES01007296">
    <property type="protein sequence ID" value="JAR79027.1"/>
    <property type="molecule type" value="Transcribed_RNA"/>
</dbReference>
<evidence type="ECO:0000256" key="13">
    <source>
        <dbReference type="ARBA" id="ARBA00023224"/>
    </source>
</evidence>
<keyword evidence="11 19" id="KW-0675">Receptor</keyword>